<proteinExistence type="predicted"/>
<sequence>MESWPNLKIRKVVQHAKFDNQTERFKFLAEFYRVPVADSRGTTAFNMYFLIDHEPKYEERPSTKGKRLVNVSVFDLKKELRTMMGGGHGIHATDNIQETKENMEALELPFEYQQRRFESLRQVFDALEFAGTKYVVLRNFEKMPDEIAVIDPAHLEVDLLVADYYEAKRVLDAITPYKLWSKSYEIGRYRIANQVIVAGKLVYFNLRWVGDSYLDRKWQLQILNQRRRLRDVYVPCDQNHLYSLIYHVTIQKKSISPTYVSVIMELGNFTNAEATDKTFLRSQLDAFMKRNGYLMVKPHDHTVYFFEQAGLE</sequence>
<keyword evidence="2" id="KW-1185">Reference proteome</keyword>
<organism evidence="1 2">
    <name type="scientific">Cylindrotheca closterium</name>
    <dbReference type="NCBI Taxonomy" id="2856"/>
    <lineage>
        <taxon>Eukaryota</taxon>
        <taxon>Sar</taxon>
        <taxon>Stramenopiles</taxon>
        <taxon>Ochrophyta</taxon>
        <taxon>Bacillariophyta</taxon>
        <taxon>Bacillariophyceae</taxon>
        <taxon>Bacillariophycidae</taxon>
        <taxon>Bacillariales</taxon>
        <taxon>Bacillariaceae</taxon>
        <taxon>Cylindrotheca</taxon>
    </lineage>
</organism>
<gene>
    <name evidence="1" type="ORF">CYCCA115_LOCUS3392</name>
</gene>
<reference evidence="1" key="1">
    <citation type="submission" date="2023-08" db="EMBL/GenBank/DDBJ databases">
        <authorList>
            <person name="Audoor S."/>
            <person name="Bilcke G."/>
        </authorList>
    </citation>
    <scope>NUCLEOTIDE SEQUENCE</scope>
</reference>
<accession>A0AAD2CLA5</accession>
<comment type="caution">
    <text evidence="1">The sequence shown here is derived from an EMBL/GenBank/DDBJ whole genome shotgun (WGS) entry which is preliminary data.</text>
</comment>
<evidence type="ECO:0000313" key="1">
    <source>
        <dbReference type="EMBL" id="CAJ1933636.1"/>
    </source>
</evidence>
<dbReference type="Proteomes" id="UP001295423">
    <property type="component" value="Unassembled WGS sequence"/>
</dbReference>
<dbReference type="EMBL" id="CAKOGP040000291">
    <property type="protein sequence ID" value="CAJ1933636.1"/>
    <property type="molecule type" value="Genomic_DNA"/>
</dbReference>
<dbReference type="AlphaFoldDB" id="A0AAD2CLA5"/>
<protein>
    <submittedName>
        <fullName evidence="1">Uncharacterized protein</fullName>
    </submittedName>
</protein>
<evidence type="ECO:0000313" key="2">
    <source>
        <dbReference type="Proteomes" id="UP001295423"/>
    </source>
</evidence>
<name>A0AAD2CLA5_9STRA</name>